<evidence type="ECO:0000256" key="2">
    <source>
        <dbReference type="ARBA" id="ARBA00023180"/>
    </source>
</evidence>
<sequence>MLMLLKYLTYCLVFATATVWGHLIPGIESISKQLNRRDGNLIDSVYQSLPIEDLNFIDSHLKNLTIEGSSCDKCKNKIRYSQSLVQEQPEKQHLISLLLFKYCIILNKNKESKCDNVDFFITTSDETSKVAVDKYDSGLHDSKSIDFFDNDFIHMLKLFNVSSDLDLEYYCYYKNDEACDLPETPDIDSLYNFEAKWPAKQPQHFSQPQYSNDSPEKFNVLHFTDFHFQSRYQVGSESNCTTALCCLPEAYNDELSSKDYNFTDAYSKLDPSMQSRKDIEYSFYPEARYEDDEYVKGHYYDFPKTRGYNFNLLPATSFGGYLCDSPEVLINSSLKQISEAHKEHKFEFALFTGDLVDHDVIHCDPETTKYEEIQTFSLMKHYLENIPIFPSLGNHDTFPYGQLSPIDYDFNNLYQWNVDLMADLWISNGWLAANKSQQLKSHYTGFSTVTNRGLKVISLNSNCYYQKNLWSYVNLLQNPDIFGQWQFLIDELVESEANNQRVWILAHIPSGDADTLPIQSKIFAKIVERFSPYTIANIFYGHTHRDQFHILYSSNSSNTTEIEDVINMSWVSQSVTPLTDNNPSWRYYEVEDESFNILNSYNYYTQLNDTFINGGNEPDWKFEYSAREVYDPNGEWPTNSPLNATFWHKFVLTNLKNQSNIEFNQLYSDLQYRMSPKVPNCANGSMVSQTCYEENWCIVSSFTSEDYLKCIKS</sequence>
<feature type="domain" description="Calcineurin-like phosphoesterase" evidence="3">
    <location>
        <begin position="338"/>
        <end position="545"/>
    </location>
</feature>
<comment type="caution">
    <text evidence="4">The sequence shown here is derived from an EMBL/GenBank/DDBJ whole genome shotgun (WGS) entry which is preliminary data.</text>
</comment>
<proteinExistence type="predicted"/>
<evidence type="ECO:0000259" key="3">
    <source>
        <dbReference type="Pfam" id="PF00149"/>
    </source>
</evidence>
<keyword evidence="5" id="KW-1185">Reference proteome</keyword>
<dbReference type="Gene3D" id="3.60.21.10">
    <property type="match status" value="1"/>
</dbReference>
<dbReference type="AlphaFoldDB" id="A0A0V1PUU4"/>
<reference evidence="4 5" key="1">
    <citation type="submission" date="2015-11" db="EMBL/GenBank/DDBJ databases">
        <title>The genome of Debaryomyces fabryi.</title>
        <authorList>
            <person name="Tafer H."/>
            <person name="Lopandic K."/>
        </authorList>
    </citation>
    <scope>NUCLEOTIDE SEQUENCE [LARGE SCALE GENOMIC DNA]</scope>
    <source>
        <strain evidence="4 5">CBS 789</strain>
    </source>
</reference>
<dbReference type="InterPro" id="IPR029052">
    <property type="entry name" value="Metallo-depent_PP-like"/>
</dbReference>
<keyword evidence="2" id="KW-0325">Glycoprotein</keyword>
<organism evidence="4 5">
    <name type="scientific">Debaryomyces fabryi</name>
    <dbReference type="NCBI Taxonomy" id="58627"/>
    <lineage>
        <taxon>Eukaryota</taxon>
        <taxon>Fungi</taxon>
        <taxon>Dikarya</taxon>
        <taxon>Ascomycota</taxon>
        <taxon>Saccharomycotina</taxon>
        <taxon>Pichiomycetes</taxon>
        <taxon>Debaryomycetaceae</taxon>
        <taxon>Debaryomyces</taxon>
    </lineage>
</organism>
<dbReference type="Pfam" id="PF00149">
    <property type="entry name" value="Metallophos"/>
    <property type="match status" value="1"/>
</dbReference>
<dbReference type="PANTHER" id="PTHR10340:SF27">
    <property type="entry name" value="ACL091CP"/>
    <property type="match status" value="1"/>
</dbReference>
<dbReference type="OrthoDB" id="282973at2759"/>
<evidence type="ECO:0000313" key="5">
    <source>
        <dbReference type="Proteomes" id="UP000054251"/>
    </source>
</evidence>
<dbReference type="InterPro" id="IPR041805">
    <property type="entry name" value="ASMase/PPN1_MPP"/>
</dbReference>
<keyword evidence="1" id="KW-0378">Hydrolase</keyword>
<dbReference type="InterPro" id="IPR004843">
    <property type="entry name" value="Calcineurin-like_PHP"/>
</dbReference>
<dbReference type="GeneID" id="26841410"/>
<dbReference type="PANTHER" id="PTHR10340">
    <property type="entry name" value="SPHINGOMYELIN PHOSPHODIESTERASE"/>
    <property type="match status" value="1"/>
</dbReference>
<gene>
    <name evidence="4" type="ORF">AC631_04401</name>
</gene>
<name>A0A0V1PUU4_9ASCO</name>
<dbReference type="RefSeq" id="XP_015465947.1">
    <property type="nucleotide sequence ID" value="XM_015613230.1"/>
</dbReference>
<dbReference type="GO" id="GO:0008081">
    <property type="term" value="F:phosphoric diester hydrolase activity"/>
    <property type="evidence" value="ECO:0007669"/>
    <property type="project" value="TreeGrafter"/>
</dbReference>
<accession>A0A0V1PUU4</accession>
<dbReference type="Proteomes" id="UP000054251">
    <property type="component" value="Unassembled WGS sequence"/>
</dbReference>
<dbReference type="EMBL" id="LMYN01000117">
    <property type="protein sequence ID" value="KRZ99844.1"/>
    <property type="molecule type" value="Genomic_DNA"/>
</dbReference>
<protein>
    <recommendedName>
        <fullName evidence="3">Calcineurin-like phosphoesterase domain-containing protein</fullName>
    </recommendedName>
</protein>
<dbReference type="SUPFAM" id="SSF56300">
    <property type="entry name" value="Metallo-dependent phosphatases"/>
    <property type="match status" value="1"/>
</dbReference>
<evidence type="ECO:0000313" key="4">
    <source>
        <dbReference type="EMBL" id="KRZ99844.1"/>
    </source>
</evidence>
<dbReference type="CDD" id="cd00842">
    <property type="entry name" value="MPP_ASMase"/>
    <property type="match status" value="1"/>
</dbReference>
<evidence type="ECO:0000256" key="1">
    <source>
        <dbReference type="ARBA" id="ARBA00022801"/>
    </source>
</evidence>